<accession>A0A3N4Q8X4</accession>
<evidence type="ECO:0000313" key="2">
    <source>
        <dbReference type="Proteomes" id="UP000278351"/>
    </source>
</evidence>
<proteinExistence type="predicted"/>
<keyword evidence="2" id="KW-1185">Reference proteome</keyword>
<comment type="caution">
    <text evidence="1">The sequence shown here is derived from an EMBL/GenBank/DDBJ whole genome shotgun (WGS) entry which is preliminary data.</text>
</comment>
<protein>
    <recommendedName>
        <fullName evidence="3">STAS domain-containing protein</fullName>
    </recommendedName>
</protein>
<dbReference type="Gene3D" id="3.30.750.24">
    <property type="entry name" value="STAS domain"/>
    <property type="match status" value="1"/>
</dbReference>
<dbReference type="SUPFAM" id="SSF52091">
    <property type="entry name" value="SpoIIaa-like"/>
    <property type="match status" value="1"/>
</dbReference>
<dbReference type="AlphaFoldDB" id="A0A3N4Q8X4"/>
<dbReference type="OrthoDB" id="667243at2"/>
<dbReference type="InterPro" id="IPR036513">
    <property type="entry name" value="STAS_dom_sf"/>
</dbReference>
<dbReference type="Proteomes" id="UP000278351">
    <property type="component" value="Unassembled WGS sequence"/>
</dbReference>
<evidence type="ECO:0008006" key="3">
    <source>
        <dbReference type="Google" id="ProtNLM"/>
    </source>
</evidence>
<name>A0A3N4Q8X4_9BACT</name>
<reference evidence="1 2" key="1">
    <citation type="submission" date="2018-11" db="EMBL/GenBank/DDBJ databases">
        <title>Chitinophaga lutea sp.nov., isolate from arsenic contaminated soil.</title>
        <authorList>
            <person name="Zong Y."/>
        </authorList>
    </citation>
    <scope>NUCLEOTIDE SEQUENCE [LARGE SCALE GENOMIC DNA]</scope>
    <source>
        <strain evidence="1 2">ZY74</strain>
    </source>
</reference>
<dbReference type="RefSeq" id="WP_123844988.1">
    <property type="nucleotide sequence ID" value="NZ_RPDH01000001.1"/>
</dbReference>
<sequence>MQFKIDTKEKIVVLRLEEPALDAKMSEELLREADGLPELAEKNLILDLGSVQSVAPEGLKAIFTVYSRQYDRGLSAAVAHLNSDLTAELAAQYPEMLNVVPTLSEAIDMVMMEDLERELNMDEE</sequence>
<organism evidence="1 2">
    <name type="scientific">Chitinophaga lutea</name>
    <dbReference type="NCBI Taxonomy" id="2488634"/>
    <lineage>
        <taxon>Bacteria</taxon>
        <taxon>Pseudomonadati</taxon>
        <taxon>Bacteroidota</taxon>
        <taxon>Chitinophagia</taxon>
        <taxon>Chitinophagales</taxon>
        <taxon>Chitinophagaceae</taxon>
        <taxon>Chitinophaga</taxon>
    </lineage>
</organism>
<evidence type="ECO:0000313" key="1">
    <source>
        <dbReference type="EMBL" id="RPE12477.1"/>
    </source>
</evidence>
<gene>
    <name evidence="1" type="ORF">EGT74_02685</name>
</gene>
<dbReference type="EMBL" id="RPDH01000001">
    <property type="protein sequence ID" value="RPE12477.1"/>
    <property type="molecule type" value="Genomic_DNA"/>
</dbReference>